<feature type="transmembrane region" description="Helical" evidence="6">
    <location>
        <begin position="31"/>
        <end position="55"/>
    </location>
</feature>
<evidence type="ECO:0000256" key="5">
    <source>
        <dbReference type="ARBA" id="ARBA00023136"/>
    </source>
</evidence>
<feature type="transmembrane region" description="Helical" evidence="6">
    <location>
        <begin position="148"/>
        <end position="168"/>
    </location>
</feature>
<keyword evidence="2" id="KW-1003">Cell membrane</keyword>
<keyword evidence="5 6" id="KW-0472">Membrane</keyword>
<gene>
    <name evidence="8" type="ORF">GOB87_06300</name>
</gene>
<accession>A0A967B4G2</accession>
<dbReference type="GO" id="GO:0005886">
    <property type="term" value="C:plasma membrane"/>
    <property type="evidence" value="ECO:0007669"/>
    <property type="project" value="UniProtKB-SubCell"/>
</dbReference>
<comment type="caution">
    <text evidence="8">The sequence shown here is derived from an EMBL/GenBank/DDBJ whole genome shotgun (WGS) entry which is preliminary data.</text>
</comment>
<evidence type="ECO:0000256" key="1">
    <source>
        <dbReference type="ARBA" id="ARBA00004651"/>
    </source>
</evidence>
<dbReference type="Proteomes" id="UP000597459">
    <property type="component" value="Unassembled WGS sequence"/>
</dbReference>
<keyword evidence="4 6" id="KW-1133">Transmembrane helix</keyword>
<dbReference type="RefSeq" id="WP_166313937.1">
    <property type="nucleotide sequence ID" value="NZ_WOTH01000009.1"/>
</dbReference>
<protein>
    <submittedName>
        <fullName evidence="8">RDD family protein</fullName>
    </submittedName>
</protein>
<reference evidence="8" key="1">
    <citation type="submission" date="2019-11" db="EMBL/GenBank/DDBJ databases">
        <title>Description of new Acetobacter species.</title>
        <authorList>
            <person name="Cleenwerck I."/>
            <person name="Sombolestani A.S."/>
        </authorList>
    </citation>
    <scope>NUCLEOTIDE SEQUENCE</scope>
    <source>
        <strain evidence="8">LMG 1626</strain>
    </source>
</reference>
<evidence type="ECO:0000256" key="2">
    <source>
        <dbReference type="ARBA" id="ARBA00022475"/>
    </source>
</evidence>
<dbReference type="InterPro" id="IPR010432">
    <property type="entry name" value="RDD"/>
</dbReference>
<evidence type="ECO:0000313" key="9">
    <source>
        <dbReference type="Proteomes" id="UP000597459"/>
    </source>
</evidence>
<dbReference type="PANTHER" id="PTHR36115">
    <property type="entry name" value="PROLINE-RICH ANTIGEN HOMOLOG-RELATED"/>
    <property type="match status" value="1"/>
</dbReference>
<evidence type="ECO:0000256" key="3">
    <source>
        <dbReference type="ARBA" id="ARBA00022692"/>
    </source>
</evidence>
<keyword evidence="9" id="KW-1185">Reference proteome</keyword>
<dbReference type="Pfam" id="PF06271">
    <property type="entry name" value="RDD"/>
    <property type="match status" value="1"/>
</dbReference>
<name>A0A967B4G2_9PROT</name>
<keyword evidence="3 6" id="KW-0812">Transmembrane</keyword>
<sequence length="197" mass="21920">MSDRIPPGWGNDSNAFVPPSGDSRVLAYGGFWIRTAAALLDSFILSVTSLLSGIFTLPTVHIEHWQGDTPSYQVAYRSTDFIGQGFSWPMPQFEVHDYGQYLLLFQLLYFIVLEASPLRGTLGKRVLGLRASDMEGQRISLLRSLIRTLVKTFISFPMLMIGVLMVAFTPRKQGLHDIVAGTLVLRSERVARLDGQG</sequence>
<feature type="transmembrane region" description="Helical" evidence="6">
    <location>
        <begin position="98"/>
        <end position="115"/>
    </location>
</feature>
<dbReference type="EMBL" id="WOTH01000009">
    <property type="protein sequence ID" value="NHO53577.1"/>
    <property type="molecule type" value="Genomic_DNA"/>
</dbReference>
<proteinExistence type="predicted"/>
<dbReference type="PANTHER" id="PTHR36115:SF9">
    <property type="entry name" value="LMO1584 PROTEIN"/>
    <property type="match status" value="1"/>
</dbReference>
<evidence type="ECO:0000256" key="6">
    <source>
        <dbReference type="SAM" id="Phobius"/>
    </source>
</evidence>
<evidence type="ECO:0000313" key="8">
    <source>
        <dbReference type="EMBL" id="NHO53577.1"/>
    </source>
</evidence>
<dbReference type="InterPro" id="IPR051791">
    <property type="entry name" value="Pra-immunoreactive"/>
</dbReference>
<organism evidence="8 9">
    <name type="scientific">Acetobacter estunensis</name>
    <dbReference type="NCBI Taxonomy" id="104097"/>
    <lineage>
        <taxon>Bacteria</taxon>
        <taxon>Pseudomonadati</taxon>
        <taxon>Pseudomonadota</taxon>
        <taxon>Alphaproteobacteria</taxon>
        <taxon>Acetobacterales</taxon>
        <taxon>Acetobacteraceae</taxon>
        <taxon>Acetobacter</taxon>
    </lineage>
</organism>
<comment type="subcellular location">
    <subcellularLocation>
        <location evidence="1">Cell membrane</location>
        <topology evidence="1">Multi-pass membrane protein</topology>
    </subcellularLocation>
</comment>
<dbReference type="AlphaFoldDB" id="A0A967B4G2"/>
<evidence type="ECO:0000259" key="7">
    <source>
        <dbReference type="Pfam" id="PF06271"/>
    </source>
</evidence>
<evidence type="ECO:0000256" key="4">
    <source>
        <dbReference type="ARBA" id="ARBA00022989"/>
    </source>
</evidence>
<feature type="domain" description="RDD" evidence="7">
    <location>
        <begin position="28"/>
        <end position="181"/>
    </location>
</feature>